<dbReference type="GO" id="GO:0006082">
    <property type="term" value="P:organic acid metabolic process"/>
    <property type="evidence" value="ECO:0007669"/>
    <property type="project" value="UniProtKB-ARBA"/>
</dbReference>
<evidence type="ECO:0000313" key="10">
    <source>
        <dbReference type="EMBL" id="HII70045.1"/>
    </source>
</evidence>
<dbReference type="EMBL" id="DUJS01000002">
    <property type="protein sequence ID" value="HII70045.1"/>
    <property type="molecule type" value="Genomic_DNA"/>
</dbReference>
<dbReference type="Pfam" id="PF01855">
    <property type="entry name" value="POR_N"/>
    <property type="match status" value="1"/>
</dbReference>
<dbReference type="InterPro" id="IPR002880">
    <property type="entry name" value="Pyrv_Fd/Flavodoxin_OxRdtase_N"/>
</dbReference>
<dbReference type="GO" id="GO:0044272">
    <property type="term" value="P:sulfur compound biosynthetic process"/>
    <property type="evidence" value="ECO:0007669"/>
    <property type="project" value="UniProtKB-ARBA"/>
</dbReference>
<sequence length="372" mass="41157">MGKVDFLQGNEACAEGAIAAGCRFFAGYPITPSTEIAERMSARLPEVGGVYVQMEDEIASLAAVIGASWAGVKAMTATAGPGFSLMQEHMGYAVMAETPCVIVNVQRGGPSTGQPTKASQSDVMQARWGSHGDYEIVALSPSTVQEMYDLTIECFNWSERLRVPAVLLTDEVVGHMRERVVLRDDVETVERELPPEGEEIEKPFPMEPDDLVPPMPVFGRGHRVHVTGLTHDERGYPATDDPEVHRKLVMRLCNKVRKRAREIHEEVGYDFEERESDVALVAYGGCARTVIEAAEELGVTVFRPKVVHPFDPDMIRDLLDGYEVLVVEMNLGQYVEMVERALDRECVHLLGYPGGYPPTPERVIREVKKLSG</sequence>
<reference evidence="10" key="1">
    <citation type="journal article" date="2020" name="bioRxiv">
        <title>A rank-normalized archaeal taxonomy based on genome phylogeny resolves widespread incomplete and uneven classifications.</title>
        <authorList>
            <person name="Rinke C."/>
            <person name="Chuvochina M."/>
            <person name="Mussig A.J."/>
            <person name="Chaumeil P.-A."/>
            <person name="Waite D.W."/>
            <person name="Whitman W.B."/>
            <person name="Parks D.H."/>
            <person name="Hugenholtz P."/>
        </authorList>
    </citation>
    <scope>NUCLEOTIDE SEQUENCE</scope>
    <source>
        <strain evidence="10">UBA8853</strain>
    </source>
</reference>
<evidence type="ECO:0000313" key="11">
    <source>
        <dbReference type="Proteomes" id="UP000619545"/>
    </source>
</evidence>
<evidence type="ECO:0000256" key="2">
    <source>
        <dbReference type="ARBA" id="ARBA00052359"/>
    </source>
</evidence>
<comment type="catalytic activity">
    <reaction evidence="2">
        <text>2 oxidized [2Fe-2S]-[ferredoxin] + 2-oxoglutarate + CoA = succinyl-CoA + 2 reduced [2Fe-2S]-[ferredoxin] + CO2 + H(+)</text>
        <dbReference type="Rhea" id="RHEA:17297"/>
        <dbReference type="Rhea" id="RHEA-COMP:10000"/>
        <dbReference type="Rhea" id="RHEA-COMP:10001"/>
        <dbReference type="ChEBI" id="CHEBI:15378"/>
        <dbReference type="ChEBI" id="CHEBI:16526"/>
        <dbReference type="ChEBI" id="CHEBI:16810"/>
        <dbReference type="ChEBI" id="CHEBI:33737"/>
        <dbReference type="ChEBI" id="CHEBI:33738"/>
        <dbReference type="ChEBI" id="CHEBI:57287"/>
        <dbReference type="ChEBI" id="CHEBI:57292"/>
        <dbReference type="EC" id="1.2.7.3"/>
    </reaction>
</comment>
<gene>
    <name evidence="10" type="ORF">HA336_02275</name>
</gene>
<dbReference type="Gene3D" id="3.40.50.970">
    <property type="match status" value="1"/>
</dbReference>
<dbReference type="EC" id="1.2.7.3" evidence="4"/>
<dbReference type="AlphaFoldDB" id="A0A832T8I0"/>
<evidence type="ECO:0000256" key="3">
    <source>
        <dbReference type="ARBA" id="ARBA00064882"/>
    </source>
</evidence>
<dbReference type="OMA" id="DECVGHM"/>
<dbReference type="InterPro" id="IPR029061">
    <property type="entry name" value="THDP-binding"/>
</dbReference>
<evidence type="ECO:0000256" key="5">
    <source>
        <dbReference type="ARBA" id="ARBA00071398"/>
    </source>
</evidence>
<comment type="subunit">
    <text evidence="3">Heterotetramer of the KorA, KorB, KorC and KorD subunits.</text>
</comment>
<feature type="domain" description="Pyruvate flavodoxin/ferredoxin oxidoreductase pyrimidine binding" evidence="8">
    <location>
        <begin position="15"/>
        <end position="250"/>
    </location>
</feature>
<dbReference type="Pfam" id="PF17147">
    <property type="entry name" value="PFOR_II"/>
    <property type="match status" value="1"/>
</dbReference>
<dbReference type="GO" id="GO:0006979">
    <property type="term" value="P:response to oxidative stress"/>
    <property type="evidence" value="ECO:0007669"/>
    <property type="project" value="TreeGrafter"/>
</dbReference>
<evidence type="ECO:0000256" key="4">
    <source>
        <dbReference type="ARBA" id="ARBA00066947"/>
    </source>
</evidence>
<dbReference type="InterPro" id="IPR009014">
    <property type="entry name" value="Transketo_C/PFOR_II"/>
</dbReference>
<protein>
    <recommendedName>
        <fullName evidence="5">2-oxoglutarate synthase subunit KorA</fullName>
        <ecNumber evidence="4">1.2.7.3</ecNumber>
    </recommendedName>
    <alternativeName>
        <fullName evidence="7">2-ketoglutarate oxidoreductase alpha chain</fullName>
    </alternativeName>
    <alternativeName>
        <fullName evidence="6">2-oxoglutarate-ferredoxin oxidoreductase subunit alpha</fullName>
    </alternativeName>
</protein>
<evidence type="ECO:0000256" key="7">
    <source>
        <dbReference type="ARBA" id="ARBA00079587"/>
    </source>
</evidence>
<dbReference type="FunFam" id="3.40.50.970:FF:000022">
    <property type="entry name" value="2-oxoglutarate ferredoxin oxidoreductase alpha subunit"/>
    <property type="match status" value="1"/>
</dbReference>
<dbReference type="InterPro" id="IPR033412">
    <property type="entry name" value="PFOR_II"/>
</dbReference>
<proteinExistence type="predicted"/>
<evidence type="ECO:0000256" key="1">
    <source>
        <dbReference type="ARBA" id="ARBA00023002"/>
    </source>
</evidence>
<dbReference type="GeneID" id="1476829"/>
<dbReference type="CDD" id="cd07034">
    <property type="entry name" value="TPP_PYR_PFOR_IOR-alpha_like"/>
    <property type="match status" value="1"/>
</dbReference>
<feature type="domain" description="Pyruvate:ferredoxin oxidoreductase core" evidence="9">
    <location>
        <begin position="277"/>
        <end position="362"/>
    </location>
</feature>
<dbReference type="Proteomes" id="UP000619545">
    <property type="component" value="Unassembled WGS sequence"/>
</dbReference>
<name>A0A832T8I0_9EURY</name>
<dbReference type="SUPFAM" id="SSF52922">
    <property type="entry name" value="TK C-terminal domain-like"/>
    <property type="match status" value="1"/>
</dbReference>
<dbReference type="SUPFAM" id="SSF52518">
    <property type="entry name" value="Thiamin diphosphate-binding fold (THDP-binding)"/>
    <property type="match status" value="1"/>
</dbReference>
<dbReference type="RefSeq" id="WP_011019097.1">
    <property type="nucleotide sequence ID" value="NZ_DUJS01000002.1"/>
</dbReference>
<dbReference type="PANTHER" id="PTHR32154">
    <property type="entry name" value="PYRUVATE-FLAVODOXIN OXIDOREDUCTASE-RELATED"/>
    <property type="match status" value="1"/>
</dbReference>
<dbReference type="PANTHER" id="PTHR32154:SF14">
    <property type="entry name" value="2-OXOGLUTARATE SYNTHASE SUBUNIT KORA"/>
    <property type="match status" value="1"/>
</dbReference>
<evidence type="ECO:0000256" key="6">
    <source>
        <dbReference type="ARBA" id="ARBA00076968"/>
    </source>
</evidence>
<dbReference type="GO" id="GO:0047553">
    <property type="term" value="F:2-oxoglutarate synthase activity"/>
    <property type="evidence" value="ECO:0007669"/>
    <property type="project" value="UniProtKB-EC"/>
</dbReference>
<evidence type="ECO:0000259" key="8">
    <source>
        <dbReference type="Pfam" id="PF01855"/>
    </source>
</evidence>
<evidence type="ECO:0000259" key="9">
    <source>
        <dbReference type="Pfam" id="PF17147"/>
    </source>
</evidence>
<comment type="caution">
    <text evidence="10">The sequence shown here is derived from an EMBL/GenBank/DDBJ whole genome shotgun (WGS) entry which is preliminary data.</text>
</comment>
<organism evidence="10 11">
    <name type="scientific">Methanopyrus kandleri</name>
    <dbReference type="NCBI Taxonomy" id="2320"/>
    <lineage>
        <taxon>Archaea</taxon>
        <taxon>Methanobacteriati</taxon>
        <taxon>Methanobacteriota</taxon>
        <taxon>Methanomada group</taxon>
        <taxon>Methanopyri</taxon>
        <taxon>Methanopyrales</taxon>
        <taxon>Methanopyraceae</taxon>
        <taxon>Methanopyrus</taxon>
    </lineage>
</organism>
<keyword evidence="1" id="KW-0560">Oxidoreductase</keyword>
<dbReference type="InterPro" id="IPR050722">
    <property type="entry name" value="Pyruvate:ferred/Flavod_OxRd"/>
</dbReference>
<dbReference type="Gene3D" id="3.40.50.920">
    <property type="match status" value="1"/>
</dbReference>
<accession>A0A832T8I0</accession>
<dbReference type="NCBIfam" id="NF006412">
    <property type="entry name" value="PRK08659.1"/>
    <property type="match status" value="1"/>
</dbReference>